<feature type="region of interest" description="Disordered" evidence="1">
    <location>
        <begin position="26"/>
        <end position="45"/>
    </location>
</feature>
<dbReference type="Proteomes" id="UP000054988">
    <property type="component" value="Unassembled WGS sequence"/>
</dbReference>
<reference evidence="2 3" key="1">
    <citation type="submission" date="2015-12" db="EMBL/GenBank/DDBJ databases">
        <title>Draft genome sequence of Moniliophthora roreri, the causal agent of frosty pod rot of cacao.</title>
        <authorList>
            <person name="Aime M.C."/>
            <person name="Diaz-Valderrama J.R."/>
            <person name="Kijpornyongpan T."/>
            <person name="Phillips-Mora W."/>
        </authorList>
    </citation>
    <scope>NUCLEOTIDE SEQUENCE [LARGE SCALE GENOMIC DNA]</scope>
    <source>
        <strain evidence="2 3">MCA 2952</strain>
    </source>
</reference>
<gene>
    <name evidence="2" type="ORF">WG66_12163</name>
</gene>
<feature type="compositionally biased region" description="Basic residues" evidence="1">
    <location>
        <begin position="298"/>
        <end position="313"/>
    </location>
</feature>
<dbReference type="EMBL" id="LATX01001997">
    <property type="protein sequence ID" value="KTB35265.1"/>
    <property type="molecule type" value="Genomic_DNA"/>
</dbReference>
<organism evidence="2 3">
    <name type="scientific">Moniliophthora roreri</name>
    <name type="common">Frosty pod rot fungus</name>
    <name type="synonym">Monilia roreri</name>
    <dbReference type="NCBI Taxonomy" id="221103"/>
    <lineage>
        <taxon>Eukaryota</taxon>
        <taxon>Fungi</taxon>
        <taxon>Dikarya</taxon>
        <taxon>Basidiomycota</taxon>
        <taxon>Agaricomycotina</taxon>
        <taxon>Agaricomycetes</taxon>
        <taxon>Agaricomycetidae</taxon>
        <taxon>Agaricales</taxon>
        <taxon>Marasmiineae</taxon>
        <taxon>Marasmiaceae</taxon>
        <taxon>Moniliophthora</taxon>
    </lineage>
</organism>
<comment type="caution">
    <text evidence="2">The sequence shown here is derived from an EMBL/GenBank/DDBJ whole genome shotgun (WGS) entry which is preliminary data.</text>
</comment>
<feature type="compositionally biased region" description="Low complexity" evidence="1">
    <location>
        <begin position="208"/>
        <end position="229"/>
    </location>
</feature>
<proteinExistence type="predicted"/>
<accession>A0A0W0FG46</accession>
<feature type="region of interest" description="Disordered" evidence="1">
    <location>
        <begin position="288"/>
        <end position="313"/>
    </location>
</feature>
<dbReference type="AlphaFoldDB" id="A0A0W0FG46"/>
<name>A0A0W0FG46_MONRR</name>
<evidence type="ECO:0000313" key="3">
    <source>
        <dbReference type="Proteomes" id="UP000054988"/>
    </source>
</evidence>
<evidence type="ECO:0000256" key="1">
    <source>
        <dbReference type="SAM" id="MobiDB-lite"/>
    </source>
</evidence>
<protein>
    <submittedName>
        <fullName evidence="2">Uncharacterized protein</fullName>
    </submittedName>
</protein>
<sequence length="377" mass="42253">MQSYSLQTKFHQVDHTKVEEQIHPQLERNHAGSVESRNPDQDGSIRRLSHLKGEKHARRALDSESSLNDIFNNRKMTPGSHILIHYLTRKWHEYSDEAIQSAEGPSQQYHAILHILSLAANSCTRMRMELGKKGKALEEEAAKRRRVEELMKELMQIFNEDDDEGDQLEGNQVERKQNFLSLVDSVSEAIADVALSRNTDAVFMSNVSGPSLSSKISKSSKSNDGSSNPSFGDYMGSILLWGNGRGGRSKALAQTVNATSSLESVETTNESQALPQRPGVFGTLGISTLNPTSPNAKGHSKARPRKPRNQTRKRNFCLHTAGPRSQPHLIRQNLLHSVQAHHAYHAHRSYGHLSIQITFISSPTRSHQLLWLLLRLK</sequence>
<evidence type="ECO:0000313" key="2">
    <source>
        <dbReference type="EMBL" id="KTB35265.1"/>
    </source>
</evidence>
<feature type="region of interest" description="Disordered" evidence="1">
    <location>
        <begin position="207"/>
        <end position="229"/>
    </location>
</feature>